<evidence type="ECO:0000256" key="1">
    <source>
        <dbReference type="SAM" id="Phobius"/>
    </source>
</evidence>
<protein>
    <submittedName>
        <fullName evidence="2">DUF1634 domain-containing protein</fullName>
    </submittedName>
</protein>
<dbReference type="EMBL" id="CP117884">
    <property type="protein sequence ID" value="WDF82470.1"/>
    <property type="molecule type" value="Genomic_DNA"/>
</dbReference>
<dbReference type="RefSeq" id="WP_274259950.1">
    <property type="nucleotide sequence ID" value="NZ_CP117884.1"/>
</dbReference>
<dbReference type="Proteomes" id="UP001220377">
    <property type="component" value="Chromosome"/>
</dbReference>
<dbReference type="InterPro" id="IPR012861">
    <property type="entry name" value="DUF1634"/>
</dbReference>
<proteinExistence type="predicted"/>
<keyword evidence="1" id="KW-0812">Transmembrane</keyword>
<gene>
    <name evidence="2" type="ORF">PQ472_11335</name>
</gene>
<feature type="transmembrane region" description="Helical" evidence="1">
    <location>
        <begin position="21"/>
        <end position="42"/>
    </location>
</feature>
<feature type="transmembrane region" description="Helical" evidence="1">
    <location>
        <begin position="71"/>
        <end position="95"/>
    </location>
</feature>
<keyword evidence="1" id="KW-0472">Membrane</keyword>
<accession>A0ABY7WQK1</accession>
<dbReference type="Pfam" id="PF07843">
    <property type="entry name" value="DUF1634"/>
    <property type="match status" value="1"/>
</dbReference>
<name>A0ABY7WQK1_9LACO</name>
<keyword evidence="3" id="KW-1185">Reference proteome</keyword>
<feature type="transmembrane region" description="Helical" evidence="1">
    <location>
        <begin position="102"/>
        <end position="122"/>
    </location>
</feature>
<organism evidence="2 3">
    <name type="scientific">Lacticaseibacillus pabuli</name>
    <dbReference type="NCBI Taxonomy" id="3025672"/>
    <lineage>
        <taxon>Bacteria</taxon>
        <taxon>Bacillati</taxon>
        <taxon>Bacillota</taxon>
        <taxon>Bacilli</taxon>
        <taxon>Lactobacillales</taxon>
        <taxon>Lactobacillaceae</taxon>
        <taxon>Lacticaseibacillus</taxon>
    </lineage>
</organism>
<evidence type="ECO:0000313" key="3">
    <source>
        <dbReference type="Proteomes" id="UP001220377"/>
    </source>
</evidence>
<evidence type="ECO:0000313" key="2">
    <source>
        <dbReference type="EMBL" id="WDF82470.1"/>
    </source>
</evidence>
<reference evidence="2 3" key="1">
    <citation type="submission" date="2023-02" db="EMBL/GenBank/DDBJ databases">
        <title>Genome sequence of Lacticaseibacillus sp. KACC 23028.</title>
        <authorList>
            <person name="Kim S."/>
            <person name="Heo J."/>
            <person name="Kwon S.-W."/>
        </authorList>
    </citation>
    <scope>NUCLEOTIDE SEQUENCE [LARGE SCALE GENOMIC DNA]</scope>
    <source>
        <strain evidence="2 3">KACC 23028</strain>
    </source>
</reference>
<sequence length="125" mass="13812">MDEKKKLANENKQVEQIIGRIMQIGVVLAAIVILIGLLLMFAQGNDGYPAGVHPHTFPAIYQGIVAAKPDAVMMLGLFLLILTPVLRVVVSIYAFAKERDHFYTIITTAVLIILIIAMWIGYYGI</sequence>
<keyword evidence="1" id="KW-1133">Transmembrane helix</keyword>